<proteinExistence type="predicted"/>
<keyword evidence="2" id="KW-1185">Reference proteome</keyword>
<dbReference type="AlphaFoldDB" id="A0A239CRM2"/>
<accession>A0A239CRM2</accession>
<dbReference type="OrthoDB" id="9964606at2"/>
<organism evidence="1 2">
    <name type="scientific">Anaerovirgula multivorans</name>
    <dbReference type="NCBI Taxonomy" id="312168"/>
    <lineage>
        <taxon>Bacteria</taxon>
        <taxon>Bacillati</taxon>
        <taxon>Bacillota</taxon>
        <taxon>Clostridia</taxon>
        <taxon>Peptostreptococcales</taxon>
        <taxon>Natronincolaceae</taxon>
        <taxon>Anaerovirgula</taxon>
    </lineage>
</organism>
<dbReference type="Proteomes" id="UP000198304">
    <property type="component" value="Unassembled WGS sequence"/>
</dbReference>
<dbReference type="RefSeq" id="WP_089282356.1">
    <property type="nucleotide sequence ID" value="NZ_FZOJ01000006.1"/>
</dbReference>
<dbReference type="EMBL" id="FZOJ01000006">
    <property type="protein sequence ID" value="SNS22589.1"/>
    <property type="molecule type" value="Genomic_DNA"/>
</dbReference>
<evidence type="ECO:0000313" key="1">
    <source>
        <dbReference type="EMBL" id="SNS22589.1"/>
    </source>
</evidence>
<protein>
    <submittedName>
        <fullName evidence="1">Uncharacterized protein</fullName>
    </submittedName>
</protein>
<name>A0A239CRM2_9FIRM</name>
<evidence type="ECO:0000313" key="2">
    <source>
        <dbReference type="Proteomes" id="UP000198304"/>
    </source>
</evidence>
<sequence length="100" mass="11581">MSEKVNRMDIKEFREMGLLAELNRAFLHPLGLALEVCIEDDGTEKLGGIQDYRDDPEGMLYSKEYFPADKIKKAQDFIAGKHKQRWEALGFIYQDVDNPE</sequence>
<reference evidence="1 2" key="1">
    <citation type="submission" date="2017-06" db="EMBL/GenBank/DDBJ databases">
        <authorList>
            <person name="Kim H.J."/>
            <person name="Triplett B.A."/>
        </authorList>
    </citation>
    <scope>NUCLEOTIDE SEQUENCE [LARGE SCALE GENOMIC DNA]</scope>
    <source>
        <strain evidence="1 2">SCA</strain>
    </source>
</reference>
<gene>
    <name evidence="1" type="ORF">SAMN05446037_1006108</name>
</gene>